<evidence type="ECO:0000313" key="2">
    <source>
        <dbReference type="EMBL" id="JAC27875.1"/>
    </source>
</evidence>
<name>A0A023G4T0_AMBTT</name>
<evidence type="ECO:0000256" key="1">
    <source>
        <dbReference type="SAM" id="SignalP"/>
    </source>
</evidence>
<accession>A0A023G4T0</accession>
<feature type="chain" id="PRO_5001518219" evidence="1">
    <location>
        <begin position="27"/>
        <end position="139"/>
    </location>
</feature>
<protein>
    <submittedName>
        <fullName evidence="2">Putative secreted protein</fullName>
    </submittedName>
</protein>
<organism evidence="2">
    <name type="scientific">Amblyomma triste</name>
    <name type="common">Neotropical tick</name>
    <dbReference type="NCBI Taxonomy" id="251400"/>
    <lineage>
        <taxon>Eukaryota</taxon>
        <taxon>Metazoa</taxon>
        <taxon>Ecdysozoa</taxon>
        <taxon>Arthropoda</taxon>
        <taxon>Chelicerata</taxon>
        <taxon>Arachnida</taxon>
        <taxon>Acari</taxon>
        <taxon>Parasitiformes</taxon>
        <taxon>Ixodida</taxon>
        <taxon>Ixodoidea</taxon>
        <taxon>Ixodidae</taxon>
        <taxon>Amblyomminae</taxon>
        <taxon>Amblyomma</taxon>
    </lineage>
</organism>
<dbReference type="AlphaFoldDB" id="A0A023G4T0"/>
<sequence length="139" mass="15997">MHTLTRKNTLAFIKITFLLCPTDVTQMKIMIQIEQQCHTCSSQDKSIVHEEMNMKGIAITTVYCQTRILTQGEEQYRFSFSPQDRVQLKNTVADMFQSRPMTSTVMISQLIPPRLPFPSDSTLWGFSRHQENWSVGGHA</sequence>
<keyword evidence="1" id="KW-0732">Signal</keyword>
<proteinExistence type="evidence at transcript level"/>
<reference evidence="2" key="1">
    <citation type="submission" date="2014-03" db="EMBL/GenBank/DDBJ databases">
        <title>The sialotranscriptome of Amblyomma triste, Amblyomma parvum and Amblyomma cajennense ticks, uncovered by 454-based RNA-seq.</title>
        <authorList>
            <person name="Garcia G.R."/>
            <person name="Gardinassi L.G."/>
            <person name="Ribeiro J.M."/>
            <person name="Anatriello E."/>
            <person name="Ferreira B.R."/>
            <person name="Moreira H.N."/>
            <person name="Mafra C."/>
            <person name="Olegario M.M."/>
            <person name="Szabo P.J."/>
            <person name="Miranda-Santos I.K."/>
            <person name="Maruyama S.R."/>
        </authorList>
    </citation>
    <scope>NUCLEOTIDE SEQUENCE</scope>
    <source>
        <strain evidence="2">Mato Grasso do Sul</strain>
        <tissue evidence="2">Salivary glands</tissue>
    </source>
</reference>
<dbReference type="EMBL" id="GBBM01007543">
    <property type="protein sequence ID" value="JAC27875.1"/>
    <property type="molecule type" value="mRNA"/>
</dbReference>
<feature type="signal peptide" evidence="1">
    <location>
        <begin position="1"/>
        <end position="26"/>
    </location>
</feature>